<dbReference type="Proteomes" id="UP001161497">
    <property type="component" value="Chromosome"/>
</dbReference>
<proteinExistence type="predicted"/>
<reference evidence="2" key="1">
    <citation type="submission" date="2023-03" db="EMBL/GenBank/DDBJ databases">
        <authorList>
            <person name="Cremers G."/>
            <person name="Picone N."/>
        </authorList>
    </citation>
    <scope>NUCLEOTIDE SEQUENCE</scope>
    <source>
        <strain evidence="2">Sample_alias</strain>
    </source>
</reference>
<feature type="domain" description="DNA/pantothenate metabolism flavoprotein C-terminal" evidence="1">
    <location>
        <begin position="14"/>
        <end position="192"/>
    </location>
</feature>
<accession>A0ABN8XJR5</accession>
<organism evidence="2 3">
    <name type="scientific">Candidatus Methylacidiphilum fumarolicum</name>
    <dbReference type="NCBI Taxonomy" id="591154"/>
    <lineage>
        <taxon>Bacteria</taxon>
        <taxon>Pseudomonadati</taxon>
        <taxon>Verrucomicrobiota</taxon>
        <taxon>Methylacidiphilae</taxon>
        <taxon>Methylacidiphilales</taxon>
        <taxon>Methylacidiphilaceae</taxon>
        <taxon>Methylacidiphilum (ex Ratnadevi et al. 2023)</taxon>
    </lineage>
</organism>
<dbReference type="SUPFAM" id="SSF102645">
    <property type="entry name" value="CoaB-like"/>
    <property type="match status" value="1"/>
</dbReference>
<protein>
    <submittedName>
        <fullName evidence="2">Phosphopantothenoylcysteine synthetase/decarboxylase</fullName>
    </submittedName>
</protein>
<dbReference type="EMBL" id="OX458932">
    <property type="protein sequence ID" value="CAI9086209.1"/>
    <property type="molecule type" value="Genomic_DNA"/>
</dbReference>
<name>A0ABN8XJR5_9BACT</name>
<sequence length="227" mass="25619">MIWEVLVENRRKTMKILVTCGPSFEPIDDVRRITNFSTGRLGIQLSTFFSLSGFEVICVLGSLSTVRPQNPPFKLYSFDTNEGLWNTIKGLAQEHCFNAVFHAAALCDFQVKEIVDQHGKEAVKTKIATDREYWMRIVPARKLLENFRAIFPKALITGWKYEVSGNYETVYKKGKQQIERSGSDYCVLNGPAYGLGYGILNKQGEVFHASSVENIGVFFIDKIVASS</sequence>
<dbReference type="InterPro" id="IPR035929">
    <property type="entry name" value="CoaB-like_sf"/>
</dbReference>
<keyword evidence="3" id="KW-1185">Reference proteome</keyword>
<evidence type="ECO:0000259" key="1">
    <source>
        <dbReference type="Pfam" id="PF04127"/>
    </source>
</evidence>
<evidence type="ECO:0000313" key="2">
    <source>
        <dbReference type="EMBL" id="CAI9086209.1"/>
    </source>
</evidence>
<dbReference type="InterPro" id="IPR007085">
    <property type="entry name" value="DNA/pantothenate-metab_flavo_C"/>
</dbReference>
<gene>
    <name evidence="2" type="primary">dfp</name>
    <name evidence="2" type="ORF">MFUM_1887</name>
</gene>
<dbReference type="Gene3D" id="3.40.50.10300">
    <property type="entry name" value="CoaB-like"/>
    <property type="match status" value="1"/>
</dbReference>
<dbReference type="Pfam" id="PF04127">
    <property type="entry name" value="DFP"/>
    <property type="match status" value="1"/>
</dbReference>
<evidence type="ECO:0000313" key="3">
    <source>
        <dbReference type="Proteomes" id="UP001161497"/>
    </source>
</evidence>